<gene>
    <name evidence="3" type="ORF">BBRV_LOCUS110163</name>
</gene>
<dbReference type="EMBL" id="CADCXW020000344">
    <property type="protein sequence ID" value="CAD1577266.1"/>
    <property type="molecule type" value="Genomic_DNA"/>
</dbReference>
<dbReference type="InterPro" id="IPR057670">
    <property type="entry name" value="SH3_retrovirus"/>
</dbReference>
<dbReference type="AlphaFoldDB" id="A0A6V7LPA8"/>
<feature type="region of interest" description="Disordered" evidence="1">
    <location>
        <begin position="19"/>
        <end position="155"/>
    </location>
</feature>
<evidence type="ECO:0000313" key="3">
    <source>
        <dbReference type="EMBL" id="CAD1577266.1"/>
    </source>
</evidence>
<feature type="compositionally biased region" description="Basic and acidic residues" evidence="1">
    <location>
        <begin position="106"/>
        <end position="123"/>
    </location>
</feature>
<feature type="compositionally biased region" description="Basic and acidic residues" evidence="1">
    <location>
        <begin position="53"/>
        <end position="73"/>
    </location>
</feature>
<protein>
    <recommendedName>
        <fullName evidence="2">Retroviral polymerase SH3-like domain-containing protein</fullName>
    </recommendedName>
</protein>
<feature type="compositionally biased region" description="Acidic residues" evidence="1">
    <location>
        <begin position="127"/>
        <end position="136"/>
    </location>
</feature>
<evidence type="ECO:0000259" key="2">
    <source>
        <dbReference type="Pfam" id="PF25597"/>
    </source>
</evidence>
<dbReference type="Pfam" id="PF25597">
    <property type="entry name" value="SH3_retrovirus"/>
    <property type="match status" value="1"/>
</dbReference>
<reference evidence="3" key="1">
    <citation type="submission" date="2020-07" db="EMBL/GenBank/DDBJ databases">
        <authorList>
            <person name="Ferguson B K."/>
        </authorList>
    </citation>
    <scope>NUCLEOTIDE SEQUENCE</scope>
    <source>
        <strain evidence="3">L06</strain>
    </source>
</reference>
<feature type="compositionally biased region" description="Low complexity" evidence="1">
    <location>
        <begin position="74"/>
        <end position="87"/>
    </location>
</feature>
<feature type="compositionally biased region" description="Basic residues" evidence="1">
    <location>
        <begin position="96"/>
        <end position="105"/>
    </location>
</feature>
<accession>A0A6V7LPA8</accession>
<organism evidence="3">
    <name type="scientific">Bracon brevicornis</name>
    <dbReference type="NCBI Taxonomy" id="1563983"/>
    <lineage>
        <taxon>Eukaryota</taxon>
        <taxon>Metazoa</taxon>
        <taxon>Ecdysozoa</taxon>
        <taxon>Arthropoda</taxon>
        <taxon>Hexapoda</taxon>
        <taxon>Insecta</taxon>
        <taxon>Pterygota</taxon>
        <taxon>Neoptera</taxon>
        <taxon>Endopterygota</taxon>
        <taxon>Hymenoptera</taxon>
        <taxon>Apocrita</taxon>
        <taxon>Ichneumonoidea</taxon>
        <taxon>Braconidae</taxon>
        <taxon>Braconinae</taxon>
        <taxon>Bracon</taxon>
    </lineage>
</organism>
<proteinExistence type="predicted"/>
<evidence type="ECO:0000256" key="1">
    <source>
        <dbReference type="SAM" id="MobiDB-lite"/>
    </source>
</evidence>
<name>A0A6V7LPA8_9HYME</name>
<feature type="domain" description="Retroviral polymerase SH3-like" evidence="2">
    <location>
        <begin position="2"/>
        <end position="30"/>
    </location>
</feature>
<feature type="compositionally biased region" description="Basic and acidic residues" evidence="1">
    <location>
        <begin position="19"/>
        <end position="42"/>
    </location>
</feature>
<sequence length="181" mass="20458">MKGYRIWLPNERKVIVARDVKFHEATSQEIDKNTEESLEKPEPSTSGIYGPRVDPKKGLKREVSPKLTEDKSTRCTPRSRSGSTSRPTHMRERSRPRIRRTGNRSRLRELHPTKSMSNEDKGLPDIQIEEGDDDVFGENAGFGVDKLNQDSNTGDTSKILSFSGMAEIQWGEALTGNDKQE</sequence>